<accession>A0A7E4UXK3</accession>
<evidence type="ECO:0000313" key="2">
    <source>
        <dbReference type="WBParaSite" id="Pan_g13644.t1"/>
    </source>
</evidence>
<reference evidence="1" key="1">
    <citation type="journal article" date="2013" name="Genetics">
        <title>The draft genome and transcriptome of Panagrellus redivivus are shaped by the harsh demands of a free-living lifestyle.</title>
        <authorList>
            <person name="Srinivasan J."/>
            <person name="Dillman A.R."/>
            <person name="Macchietto M.G."/>
            <person name="Heikkinen L."/>
            <person name="Lakso M."/>
            <person name="Fracchia K.M."/>
            <person name="Antoshechkin I."/>
            <person name="Mortazavi A."/>
            <person name="Wong G."/>
            <person name="Sternberg P.W."/>
        </authorList>
    </citation>
    <scope>NUCLEOTIDE SEQUENCE [LARGE SCALE GENOMIC DNA]</scope>
    <source>
        <strain evidence="1">MT8872</strain>
    </source>
</reference>
<protein>
    <submittedName>
        <fullName evidence="2">Ig-like domain-containing protein</fullName>
    </submittedName>
</protein>
<keyword evidence="1" id="KW-1185">Reference proteome</keyword>
<evidence type="ECO:0000313" key="1">
    <source>
        <dbReference type="Proteomes" id="UP000492821"/>
    </source>
</evidence>
<proteinExistence type="predicted"/>
<dbReference type="AlphaFoldDB" id="A0A7E4UXK3"/>
<dbReference type="Proteomes" id="UP000492821">
    <property type="component" value="Unassembled WGS sequence"/>
</dbReference>
<dbReference type="WBParaSite" id="Pan_g13644.t1">
    <property type="protein sequence ID" value="Pan_g13644.t1"/>
    <property type="gene ID" value="Pan_g13644"/>
</dbReference>
<reference evidence="2" key="2">
    <citation type="submission" date="2020-10" db="UniProtKB">
        <authorList>
            <consortium name="WormBaseParasite"/>
        </authorList>
    </citation>
    <scope>IDENTIFICATION</scope>
</reference>
<sequence length="383" mass="43043">MSTILIDYDGQRKTFEAPTPPIPWPKVIEIDVGRAPTVDVFFKSQPQVSEFRVKTFKFKTQKNRKVTIIVDVDASNTISAKLMTLEGGDAEMLLFIGSNGQYGVCARADGFSMMPDSIEGYSPSDLFDATVAQAATTLPPSSASAVYITDSANYTARRRMIQTLEDAGYKNVHCLESTSYLLSQALEIAKPMIQVGQFAGIIYDDVNVVQVVRKTDHGYNYVKNLVGLTNWHGPSHPIKEIISLNLQDLSDTEKNAIRKTYAPITVKFALLEGNCGLPYLWHEYDGTNNEYKVTMTTACEFRINWKDNETKVDVTKKLLPLKETIELNIGDVPEVNVFMTCEYDNPQESHVKQFKFKTKKNRKVSVSIAMDDERHPKIELVTL</sequence>
<name>A0A7E4UXK3_PANRE</name>
<organism evidence="1 2">
    <name type="scientific">Panagrellus redivivus</name>
    <name type="common">Microworm</name>
    <dbReference type="NCBI Taxonomy" id="6233"/>
    <lineage>
        <taxon>Eukaryota</taxon>
        <taxon>Metazoa</taxon>
        <taxon>Ecdysozoa</taxon>
        <taxon>Nematoda</taxon>
        <taxon>Chromadorea</taxon>
        <taxon>Rhabditida</taxon>
        <taxon>Tylenchina</taxon>
        <taxon>Panagrolaimomorpha</taxon>
        <taxon>Panagrolaimoidea</taxon>
        <taxon>Panagrolaimidae</taxon>
        <taxon>Panagrellus</taxon>
    </lineage>
</organism>